<dbReference type="KEGG" id="bfo:118424397"/>
<dbReference type="InterPro" id="IPR011009">
    <property type="entry name" value="Kinase-like_dom_sf"/>
</dbReference>
<dbReference type="FunFam" id="1.10.510.10:FF:002899">
    <property type="match status" value="1"/>
</dbReference>
<dbReference type="PROSITE" id="PS00108">
    <property type="entry name" value="PROTEIN_KINASE_ST"/>
    <property type="match status" value="1"/>
</dbReference>
<protein>
    <submittedName>
        <fullName evidence="9">Serine/threonine-protein kinase 17A-like</fullName>
    </submittedName>
</protein>
<reference evidence="9" key="3">
    <citation type="submission" date="2025-08" db="UniProtKB">
        <authorList>
            <consortium name="RefSeq"/>
        </authorList>
    </citation>
    <scope>IDENTIFICATION</scope>
</reference>
<gene>
    <name evidence="9" type="primary">LOC118424397</name>
</gene>
<evidence type="ECO:0000256" key="3">
    <source>
        <dbReference type="ARBA" id="ARBA00022741"/>
    </source>
</evidence>
<dbReference type="GO" id="GO:0043065">
    <property type="term" value="P:positive regulation of apoptotic process"/>
    <property type="evidence" value="ECO:0000318"/>
    <property type="project" value="GO_Central"/>
</dbReference>
<dbReference type="Pfam" id="PF00069">
    <property type="entry name" value="Pkinase"/>
    <property type="match status" value="1"/>
</dbReference>
<dbReference type="RefSeq" id="XP_035688836.1">
    <property type="nucleotide sequence ID" value="XM_035832943.1"/>
</dbReference>
<feature type="domain" description="Protein kinase" evidence="7">
    <location>
        <begin position="1"/>
        <end position="208"/>
    </location>
</feature>
<keyword evidence="8" id="KW-1185">Reference proteome</keyword>
<dbReference type="AlphaFoldDB" id="A0A9J7N201"/>
<dbReference type="Gene3D" id="3.30.200.20">
    <property type="entry name" value="Phosphorylase Kinase, domain 1"/>
    <property type="match status" value="1"/>
</dbReference>
<dbReference type="OMA" id="QINIDYT"/>
<dbReference type="SUPFAM" id="SSF56112">
    <property type="entry name" value="Protein kinase-like (PK-like)"/>
    <property type="match status" value="1"/>
</dbReference>
<dbReference type="PANTHER" id="PTHR24342:SF12">
    <property type="entry name" value="DEATH-ASSOCIATED PROTEIN KINASE RELATED"/>
    <property type="match status" value="1"/>
</dbReference>
<dbReference type="Gene3D" id="1.10.510.10">
    <property type="entry name" value="Transferase(Phosphotransferase) domain 1"/>
    <property type="match status" value="1"/>
</dbReference>
<evidence type="ECO:0000256" key="1">
    <source>
        <dbReference type="ARBA" id="ARBA00022527"/>
    </source>
</evidence>
<evidence type="ECO:0000256" key="5">
    <source>
        <dbReference type="ARBA" id="ARBA00022840"/>
    </source>
</evidence>
<dbReference type="InterPro" id="IPR000719">
    <property type="entry name" value="Prot_kinase_dom"/>
</dbReference>
<dbReference type="Proteomes" id="UP000001554">
    <property type="component" value="Chromosome 10"/>
</dbReference>
<name>A0A9J7N201_BRAFL</name>
<evidence type="ECO:0000313" key="8">
    <source>
        <dbReference type="Proteomes" id="UP000001554"/>
    </source>
</evidence>
<feature type="region of interest" description="Disordered" evidence="6">
    <location>
        <begin position="222"/>
        <end position="259"/>
    </location>
</feature>
<dbReference type="InterPro" id="IPR008271">
    <property type="entry name" value="Ser/Thr_kinase_AS"/>
</dbReference>
<keyword evidence="4" id="KW-0418">Kinase</keyword>
<evidence type="ECO:0000259" key="7">
    <source>
        <dbReference type="PROSITE" id="PS50011"/>
    </source>
</evidence>
<feature type="compositionally biased region" description="Polar residues" evidence="6">
    <location>
        <begin position="228"/>
        <end position="245"/>
    </location>
</feature>
<evidence type="ECO:0000313" key="9">
    <source>
        <dbReference type="RefSeq" id="XP_035688836.1"/>
    </source>
</evidence>
<reference evidence="9" key="1">
    <citation type="journal article" date="2016" name="Genome Biol. Evol.">
        <title>Conserved non-coding elements in the most distant genera of cephalochordates: the Goldilocks principle.</title>
        <authorList>
            <person name="Yue J.X."/>
            <person name="Kozmikova I."/>
            <person name="Ono H."/>
            <person name="Nossa C.W."/>
            <person name="Kozmik Z."/>
            <person name="Putnam N.H."/>
            <person name="Yu J.K."/>
            <person name="Holland L.Z."/>
        </authorList>
    </citation>
    <scope>NUCLEOTIDE SEQUENCE</scope>
</reference>
<dbReference type="PANTHER" id="PTHR24342">
    <property type="entry name" value="SERINE/THREONINE-PROTEIN KINASE 17"/>
    <property type="match status" value="1"/>
</dbReference>
<sequence length="292" mass="33015">MSAEHCRLIDLFEVFETHAEMILVLEYAAGGEIFDHCVTEEDDCFKEKDVVRLMRQILEGVSYLHERNVIHLDLKPQNILLTKPVPCGDIKLVDFGLARRVNVHEEIREIVGTPDYVAPEVLSFEPLSTATDMWSIGVLAYVMLTGHSPFLGDTKQETFLNISTLAYDFPEELFLDVSADAQDFIKSLLVKEPEDRATAKECLLHPWLCAASKSPAIDFSVVAPEPEPSQSRDGLPQDPSQSQDGLRSPFLGQRRPLECNKENCKEDAAVPKRFKFDDSFVSIQEIQRELVY</sequence>
<organism evidence="8 9">
    <name type="scientific">Branchiostoma floridae</name>
    <name type="common">Florida lancelet</name>
    <name type="synonym">Amphioxus</name>
    <dbReference type="NCBI Taxonomy" id="7739"/>
    <lineage>
        <taxon>Eukaryota</taxon>
        <taxon>Metazoa</taxon>
        <taxon>Chordata</taxon>
        <taxon>Cephalochordata</taxon>
        <taxon>Leptocardii</taxon>
        <taxon>Amphioxiformes</taxon>
        <taxon>Branchiostomatidae</taxon>
        <taxon>Branchiostoma</taxon>
    </lineage>
</organism>
<dbReference type="GO" id="GO:0004674">
    <property type="term" value="F:protein serine/threonine kinase activity"/>
    <property type="evidence" value="ECO:0000318"/>
    <property type="project" value="GO_Central"/>
</dbReference>
<dbReference type="OrthoDB" id="504170at2759"/>
<keyword evidence="3" id="KW-0547">Nucleotide-binding</keyword>
<evidence type="ECO:0000256" key="4">
    <source>
        <dbReference type="ARBA" id="ARBA00022777"/>
    </source>
</evidence>
<reference evidence="8" key="2">
    <citation type="journal article" date="2020" name="Nat. Ecol. Evol.">
        <title>Deeply conserved synteny resolves early events in vertebrate evolution.</title>
        <authorList>
            <person name="Simakov O."/>
            <person name="Marletaz F."/>
            <person name="Yue J.X."/>
            <person name="O'Connell B."/>
            <person name="Jenkins J."/>
            <person name="Brandt A."/>
            <person name="Calef R."/>
            <person name="Tung C.H."/>
            <person name="Huang T.K."/>
            <person name="Schmutz J."/>
            <person name="Satoh N."/>
            <person name="Yu J.K."/>
            <person name="Putnam N.H."/>
            <person name="Green R.E."/>
            <person name="Rokhsar D.S."/>
        </authorList>
    </citation>
    <scope>NUCLEOTIDE SEQUENCE [LARGE SCALE GENOMIC DNA]</scope>
    <source>
        <strain evidence="8">S238N-H82</strain>
    </source>
</reference>
<evidence type="ECO:0000256" key="6">
    <source>
        <dbReference type="SAM" id="MobiDB-lite"/>
    </source>
</evidence>
<dbReference type="SMART" id="SM00220">
    <property type="entry name" value="S_TKc"/>
    <property type="match status" value="1"/>
</dbReference>
<proteinExistence type="predicted"/>
<keyword evidence="1" id="KW-0723">Serine/threonine-protein kinase</keyword>
<dbReference type="GO" id="GO:0005524">
    <property type="term" value="F:ATP binding"/>
    <property type="evidence" value="ECO:0007669"/>
    <property type="project" value="UniProtKB-KW"/>
</dbReference>
<dbReference type="GeneID" id="118424397"/>
<accession>A0A9J7N201</accession>
<dbReference type="PROSITE" id="PS50011">
    <property type="entry name" value="PROTEIN_KINASE_DOM"/>
    <property type="match status" value="1"/>
</dbReference>
<evidence type="ECO:0000256" key="2">
    <source>
        <dbReference type="ARBA" id="ARBA00022679"/>
    </source>
</evidence>
<keyword evidence="5" id="KW-0067">ATP-binding</keyword>
<keyword evidence="2" id="KW-0808">Transferase</keyword>
<dbReference type="GO" id="GO:0005634">
    <property type="term" value="C:nucleus"/>
    <property type="evidence" value="ECO:0000318"/>
    <property type="project" value="GO_Central"/>
</dbReference>
<dbReference type="GO" id="GO:0035556">
    <property type="term" value="P:intracellular signal transduction"/>
    <property type="evidence" value="ECO:0000318"/>
    <property type="project" value="GO_Central"/>
</dbReference>